<dbReference type="EnsemblPlants" id="AUR62027343-RA">
    <property type="protein sequence ID" value="AUR62027343-RA:cds"/>
    <property type="gene ID" value="AUR62027343"/>
</dbReference>
<reference evidence="3" key="1">
    <citation type="journal article" date="2017" name="Nature">
        <title>The genome of Chenopodium quinoa.</title>
        <authorList>
            <person name="Jarvis D.E."/>
            <person name="Ho Y.S."/>
            <person name="Lightfoot D.J."/>
            <person name="Schmoeckel S.M."/>
            <person name="Li B."/>
            <person name="Borm T.J.A."/>
            <person name="Ohyanagi H."/>
            <person name="Mineta K."/>
            <person name="Michell C.T."/>
            <person name="Saber N."/>
            <person name="Kharbatia N.M."/>
            <person name="Rupper R.R."/>
            <person name="Sharp A.R."/>
            <person name="Dally N."/>
            <person name="Boughton B.A."/>
            <person name="Woo Y.H."/>
            <person name="Gao G."/>
            <person name="Schijlen E.G.W.M."/>
            <person name="Guo X."/>
            <person name="Momin A.A."/>
            <person name="Negrao S."/>
            <person name="Al-Babili S."/>
            <person name="Gehring C."/>
            <person name="Roessner U."/>
            <person name="Jung C."/>
            <person name="Murphy K."/>
            <person name="Arold S.T."/>
            <person name="Gojobori T."/>
            <person name="van der Linden C.G."/>
            <person name="van Loo E.N."/>
            <person name="Jellen E.N."/>
            <person name="Maughan P.J."/>
            <person name="Tester M."/>
        </authorList>
    </citation>
    <scope>NUCLEOTIDE SEQUENCE [LARGE SCALE GENOMIC DNA]</scope>
    <source>
        <strain evidence="3">cv. PI 614886</strain>
    </source>
</reference>
<protein>
    <submittedName>
        <fullName evidence="3">Uncharacterized protein</fullName>
    </submittedName>
</protein>
<keyword evidence="4" id="KW-1185">Reference proteome</keyword>
<sequence>MVNQAELTALLDELKKINARLDKLEEVTATLQQELHNRDLTPHIRNHTVDEIKPDDLPTFEGDGDLKTNLD</sequence>
<dbReference type="Gramene" id="AUR62027343-RA">
    <property type="protein sequence ID" value="AUR62027343-RA:cds"/>
    <property type="gene ID" value="AUR62027343"/>
</dbReference>
<reference evidence="3" key="2">
    <citation type="submission" date="2021-03" db="UniProtKB">
        <authorList>
            <consortium name="EnsemblPlants"/>
        </authorList>
    </citation>
    <scope>IDENTIFICATION</scope>
</reference>
<evidence type="ECO:0000256" key="1">
    <source>
        <dbReference type="SAM" id="Coils"/>
    </source>
</evidence>
<dbReference type="Proteomes" id="UP000596660">
    <property type="component" value="Unplaced"/>
</dbReference>
<evidence type="ECO:0000313" key="4">
    <source>
        <dbReference type="Proteomes" id="UP000596660"/>
    </source>
</evidence>
<name>A0A803MD00_CHEQI</name>
<keyword evidence="1" id="KW-0175">Coiled coil</keyword>
<organism evidence="3 4">
    <name type="scientific">Chenopodium quinoa</name>
    <name type="common">Quinoa</name>
    <dbReference type="NCBI Taxonomy" id="63459"/>
    <lineage>
        <taxon>Eukaryota</taxon>
        <taxon>Viridiplantae</taxon>
        <taxon>Streptophyta</taxon>
        <taxon>Embryophyta</taxon>
        <taxon>Tracheophyta</taxon>
        <taxon>Spermatophyta</taxon>
        <taxon>Magnoliopsida</taxon>
        <taxon>eudicotyledons</taxon>
        <taxon>Gunneridae</taxon>
        <taxon>Pentapetalae</taxon>
        <taxon>Caryophyllales</taxon>
        <taxon>Chenopodiaceae</taxon>
        <taxon>Chenopodioideae</taxon>
        <taxon>Atripliceae</taxon>
        <taxon>Chenopodium</taxon>
    </lineage>
</organism>
<feature type="region of interest" description="Disordered" evidence="2">
    <location>
        <begin position="46"/>
        <end position="71"/>
    </location>
</feature>
<feature type="compositionally biased region" description="Basic and acidic residues" evidence="2">
    <location>
        <begin position="46"/>
        <end position="56"/>
    </location>
</feature>
<accession>A0A803MD00</accession>
<feature type="coiled-coil region" evidence="1">
    <location>
        <begin position="7"/>
        <end position="34"/>
    </location>
</feature>
<proteinExistence type="predicted"/>
<evidence type="ECO:0000256" key="2">
    <source>
        <dbReference type="SAM" id="MobiDB-lite"/>
    </source>
</evidence>
<dbReference type="AlphaFoldDB" id="A0A803MD00"/>
<evidence type="ECO:0000313" key="3">
    <source>
        <dbReference type="EnsemblPlants" id="AUR62027343-RA:cds"/>
    </source>
</evidence>